<reference evidence="7 8" key="1">
    <citation type="submission" date="2014-09" db="EMBL/GenBank/DDBJ databases">
        <authorList>
            <person name="Martin A.A."/>
        </authorList>
    </citation>
    <scope>NUCLEOTIDE SEQUENCE</scope>
    <source>
        <strain evidence="8">ED321</strain>
        <strain evidence="7">ED321 Heterogonic</strain>
    </source>
</reference>
<keyword evidence="4 5" id="KW-0472">Membrane</keyword>
<comment type="subcellular location">
    <subcellularLocation>
        <location evidence="1">Membrane</location>
    </subcellularLocation>
</comment>
<dbReference type="InterPro" id="IPR017452">
    <property type="entry name" value="GPCR_Rhodpsn_7TM"/>
</dbReference>
<dbReference type="Proteomes" id="UP000035682">
    <property type="component" value="Unplaced"/>
</dbReference>
<dbReference type="CTD" id="36384002"/>
<feature type="domain" description="G-protein coupled receptors family 1 profile" evidence="6">
    <location>
        <begin position="17"/>
        <end position="227"/>
    </location>
</feature>
<keyword evidence="8" id="KW-1185">Reference proteome</keyword>
<evidence type="ECO:0000313" key="8">
    <source>
        <dbReference type="Proteomes" id="UP000035682"/>
    </source>
</evidence>
<evidence type="ECO:0000313" key="7">
    <source>
        <dbReference type="EMBL" id="CEF71622.1"/>
    </source>
</evidence>
<accession>A0A090LTS5</accession>
<keyword evidence="7" id="KW-0675">Receptor</keyword>
<name>A0A090LTS5_STRRB</name>
<dbReference type="SUPFAM" id="SSF81321">
    <property type="entry name" value="Family A G protein-coupled receptor-like"/>
    <property type="match status" value="1"/>
</dbReference>
<evidence type="ECO:0000256" key="5">
    <source>
        <dbReference type="SAM" id="Phobius"/>
    </source>
</evidence>
<evidence type="ECO:0000313" key="9">
    <source>
        <dbReference type="WBParaSite" id="SRAE_X000094550.1"/>
    </source>
</evidence>
<proteinExistence type="predicted"/>
<feature type="transmembrane region" description="Helical" evidence="5">
    <location>
        <begin position="173"/>
        <end position="197"/>
    </location>
</feature>
<dbReference type="EMBL" id="LN609530">
    <property type="protein sequence ID" value="CEF71622.1"/>
    <property type="molecule type" value="Genomic_DNA"/>
</dbReference>
<evidence type="ECO:0000256" key="4">
    <source>
        <dbReference type="ARBA" id="ARBA00023136"/>
    </source>
</evidence>
<dbReference type="PANTHER" id="PTHR31552:SF8">
    <property type="entry name" value="SERPENTINE RECEPTOR CLASS GAMMA"/>
    <property type="match status" value="1"/>
</dbReference>
<dbReference type="PROSITE" id="PS50262">
    <property type="entry name" value="G_PROTEIN_RECEP_F1_2"/>
    <property type="match status" value="1"/>
</dbReference>
<dbReference type="Pfam" id="PF10328">
    <property type="entry name" value="7TM_GPCR_Srx"/>
    <property type="match status" value="1"/>
</dbReference>
<feature type="transmembrane region" description="Helical" evidence="5">
    <location>
        <begin position="130"/>
        <end position="153"/>
    </location>
</feature>
<organism evidence="7">
    <name type="scientific">Strongyloides ratti</name>
    <name type="common">Parasitic roundworm</name>
    <dbReference type="NCBI Taxonomy" id="34506"/>
    <lineage>
        <taxon>Eukaryota</taxon>
        <taxon>Metazoa</taxon>
        <taxon>Ecdysozoa</taxon>
        <taxon>Nematoda</taxon>
        <taxon>Chromadorea</taxon>
        <taxon>Rhabditida</taxon>
        <taxon>Tylenchina</taxon>
        <taxon>Panagrolaimomorpha</taxon>
        <taxon>Strongyloidoidea</taxon>
        <taxon>Strongyloididae</taxon>
        <taxon>Strongyloides</taxon>
    </lineage>
</organism>
<feature type="transmembrane region" description="Helical" evidence="5">
    <location>
        <begin position="47"/>
        <end position="68"/>
    </location>
</feature>
<gene>
    <name evidence="7 9 10" type="ORF">SRAE_X000094550</name>
</gene>
<reference evidence="9" key="2">
    <citation type="submission" date="2020-12" db="UniProtKB">
        <authorList>
            <consortium name="WormBaseParasite"/>
        </authorList>
    </citation>
    <scope>IDENTIFICATION</scope>
</reference>
<evidence type="ECO:0000256" key="1">
    <source>
        <dbReference type="ARBA" id="ARBA00004370"/>
    </source>
</evidence>
<keyword evidence="2 5" id="KW-0812">Transmembrane</keyword>
<evidence type="ECO:0000259" key="6">
    <source>
        <dbReference type="PROSITE" id="PS50262"/>
    </source>
</evidence>
<dbReference type="Gene3D" id="1.20.1070.10">
    <property type="entry name" value="Rhodopsin 7-helix transmembrane proteins"/>
    <property type="match status" value="1"/>
</dbReference>
<sequence>MISTVNIIQLAYIIPSYFLLLIFVIILTREILINKNPVYNNQFYPFLLYKAYADLLIVLSTLVCSRAAKMNIFGTFFENNNILAASYYLTVAICYTIIYTISLITSFNRFLALSYPFLINYWFSETKMKMYIIVPLIIGIIYGIVTICLKPSYIYLKTISGYIITFENYNAPYIVMFYTFVYIIPIAISSILMNIITIYKLTKFLKKNKEKSSQDIQLVVYSILDFFCFILFVIYNLTRIINFLYIKSEKIEGLAASSINWILDLHSFGLFYAGLILR</sequence>
<dbReference type="WormBase" id="SRAE_X000094550">
    <property type="protein sequence ID" value="SRP07725"/>
    <property type="gene ID" value="WBGene00266508"/>
</dbReference>
<dbReference type="PANTHER" id="PTHR31552">
    <property type="entry name" value="SERPENTINE RECEPTOR CLASS GAMMA"/>
    <property type="match status" value="1"/>
</dbReference>
<evidence type="ECO:0000256" key="2">
    <source>
        <dbReference type="ARBA" id="ARBA00022692"/>
    </source>
</evidence>
<feature type="transmembrane region" description="Helical" evidence="5">
    <location>
        <begin position="218"/>
        <end position="238"/>
    </location>
</feature>
<dbReference type="InterPro" id="IPR019430">
    <property type="entry name" value="7TM_GPCR_serpentine_rcpt_Srx"/>
</dbReference>
<dbReference type="GO" id="GO:0016020">
    <property type="term" value="C:membrane"/>
    <property type="evidence" value="ECO:0007669"/>
    <property type="project" value="UniProtKB-SubCell"/>
</dbReference>
<keyword evidence="3 5" id="KW-1133">Transmembrane helix</keyword>
<dbReference type="GeneID" id="36384002"/>
<feature type="transmembrane region" description="Helical" evidence="5">
    <location>
        <begin position="7"/>
        <end position="27"/>
    </location>
</feature>
<dbReference type="AlphaFoldDB" id="A0A090LTS5"/>
<dbReference type="RefSeq" id="XP_024510818.1">
    <property type="nucleotide sequence ID" value="XM_024645350.1"/>
</dbReference>
<dbReference type="OMA" id="VIEWITG"/>
<feature type="transmembrane region" description="Helical" evidence="5">
    <location>
        <begin position="80"/>
        <end position="101"/>
    </location>
</feature>
<protein>
    <submittedName>
        <fullName evidence="7">GPCR, rhodopsin-like, 7TM domain and 7TM GPCR, serpentine receptor class v (Srv) family-containing protein</fullName>
    </submittedName>
</protein>
<dbReference type="WBParaSite" id="SRAE_X000094550.1">
    <property type="protein sequence ID" value="SRAE_X000094550.1"/>
    <property type="gene ID" value="WBGene00266508"/>
</dbReference>
<evidence type="ECO:0000313" key="10">
    <source>
        <dbReference type="WormBase" id="SRAE_X000094550"/>
    </source>
</evidence>
<evidence type="ECO:0000256" key="3">
    <source>
        <dbReference type="ARBA" id="ARBA00022989"/>
    </source>
</evidence>